<keyword evidence="2" id="KW-1185">Reference proteome</keyword>
<evidence type="ECO:0008006" key="3">
    <source>
        <dbReference type="Google" id="ProtNLM"/>
    </source>
</evidence>
<reference evidence="1 2" key="1">
    <citation type="submission" date="2020-04" db="EMBL/GenBank/DDBJ databases">
        <title>Pseudoalteromonas caenipelagi sp. nov., isolated from a tidal flat.</title>
        <authorList>
            <person name="Park S."/>
            <person name="Yoon J.-H."/>
        </authorList>
    </citation>
    <scope>NUCLEOTIDE SEQUENCE [LARGE SCALE GENOMIC DNA]</scope>
    <source>
        <strain evidence="1 2">JBTF-M23</strain>
    </source>
</reference>
<organism evidence="1 2">
    <name type="scientific">Pseudoalteromonas caenipelagi</name>
    <dbReference type="NCBI Taxonomy" id="2726988"/>
    <lineage>
        <taxon>Bacteria</taxon>
        <taxon>Pseudomonadati</taxon>
        <taxon>Pseudomonadota</taxon>
        <taxon>Gammaproteobacteria</taxon>
        <taxon>Alteromonadales</taxon>
        <taxon>Pseudoalteromonadaceae</taxon>
        <taxon>Pseudoalteromonas</taxon>
    </lineage>
</organism>
<dbReference type="AlphaFoldDB" id="A0A849VHE4"/>
<gene>
    <name evidence="1" type="ORF">HG263_16465</name>
</gene>
<sequence>MCNDTAIILDFLTEIELPFCLTSIEGKTFLPGLKLEKGVLNIDLERLLYPGDILHEAGHVAVCEPTERHLLSGDIYKSGRKEDWMHGEEMAAIAWSAAAITHIGLPMAVVFHPYGYKGRSAHYKDLFESGDGFGVPLLKLWDMPDPVRGYPYLTKWIRDHSWY</sequence>
<dbReference type="RefSeq" id="WP_171627178.1">
    <property type="nucleotide sequence ID" value="NZ_JABBPG010000007.1"/>
</dbReference>
<name>A0A849VHE4_9GAMM</name>
<protein>
    <recommendedName>
        <fullName evidence="3">IrrE N-terminal-like domain-containing protein</fullName>
    </recommendedName>
</protein>
<evidence type="ECO:0000313" key="2">
    <source>
        <dbReference type="Proteomes" id="UP000586305"/>
    </source>
</evidence>
<proteinExistence type="predicted"/>
<accession>A0A849VHE4</accession>
<evidence type="ECO:0000313" key="1">
    <source>
        <dbReference type="EMBL" id="NOU52128.1"/>
    </source>
</evidence>
<dbReference type="EMBL" id="JABBPG010000007">
    <property type="protein sequence ID" value="NOU52128.1"/>
    <property type="molecule type" value="Genomic_DNA"/>
</dbReference>
<dbReference type="Proteomes" id="UP000586305">
    <property type="component" value="Unassembled WGS sequence"/>
</dbReference>
<comment type="caution">
    <text evidence="1">The sequence shown here is derived from an EMBL/GenBank/DDBJ whole genome shotgun (WGS) entry which is preliminary data.</text>
</comment>